<evidence type="ECO:0000313" key="2">
    <source>
        <dbReference type="EMBL" id="GAL84600.1"/>
    </source>
</evidence>
<dbReference type="EMBL" id="BBLT01000003">
    <property type="protein sequence ID" value="GAL84600.1"/>
    <property type="molecule type" value="Genomic_DNA"/>
</dbReference>
<feature type="signal peptide" evidence="1">
    <location>
        <begin position="1"/>
        <end position="20"/>
    </location>
</feature>
<keyword evidence="3" id="KW-1185">Reference proteome</keyword>
<comment type="caution">
    <text evidence="2">The sequence shown here is derived from an EMBL/GenBank/DDBJ whole genome shotgun (WGS) entry which is preliminary data.</text>
</comment>
<organism evidence="2 3">
    <name type="scientific">Sporocytophaga myxococcoides</name>
    <dbReference type="NCBI Taxonomy" id="153721"/>
    <lineage>
        <taxon>Bacteria</taxon>
        <taxon>Pseudomonadati</taxon>
        <taxon>Bacteroidota</taxon>
        <taxon>Cytophagia</taxon>
        <taxon>Cytophagales</taxon>
        <taxon>Cytophagaceae</taxon>
        <taxon>Sporocytophaga</taxon>
    </lineage>
</organism>
<evidence type="ECO:0000313" key="3">
    <source>
        <dbReference type="Proteomes" id="UP000030185"/>
    </source>
</evidence>
<dbReference type="Proteomes" id="UP000030185">
    <property type="component" value="Unassembled WGS sequence"/>
</dbReference>
<sequence>MILKALMLLVIAVLSASVPPDVKNISDGDVLRREATVFLAFSIADFASLPCVCIEDGLPKCSLKKGIMASSTVGSRIVVAALSK</sequence>
<accession>A0A098LCA5</accession>
<feature type="chain" id="PRO_5001937324" evidence="1">
    <location>
        <begin position="21"/>
        <end position="84"/>
    </location>
</feature>
<keyword evidence="1" id="KW-0732">Signal</keyword>
<name>A0A098LCA5_9BACT</name>
<reference evidence="2 3" key="1">
    <citation type="submission" date="2014-09" db="EMBL/GenBank/DDBJ databases">
        <title>Sporocytophaga myxococcoides PG-01 genome sequencing.</title>
        <authorList>
            <person name="Liu L."/>
            <person name="Gao P.J."/>
            <person name="Chen G.J."/>
            <person name="Wang L.S."/>
        </authorList>
    </citation>
    <scope>NUCLEOTIDE SEQUENCE [LARGE SCALE GENOMIC DNA]</scope>
    <source>
        <strain evidence="2 3">PG-01</strain>
    </source>
</reference>
<proteinExistence type="predicted"/>
<protein>
    <submittedName>
        <fullName evidence="2">Uncharacterized protein</fullName>
    </submittedName>
</protein>
<dbReference type="AlphaFoldDB" id="A0A098LCA5"/>
<evidence type="ECO:0000256" key="1">
    <source>
        <dbReference type="SAM" id="SignalP"/>
    </source>
</evidence>
<gene>
    <name evidence="2" type="ORF">MYP_1827</name>
</gene>